<dbReference type="PROSITE" id="PS50886">
    <property type="entry name" value="TRBD"/>
    <property type="match status" value="1"/>
</dbReference>
<evidence type="ECO:0000256" key="13">
    <source>
        <dbReference type="HAMAP-Rule" id="MF_01228"/>
    </source>
</evidence>
<dbReference type="PRINTS" id="PR01041">
    <property type="entry name" value="TRNASYNTHMET"/>
</dbReference>
<dbReference type="HAMAP" id="MF_01228">
    <property type="entry name" value="Met_tRNA_synth_type2"/>
    <property type="match status" value="1"/>
</dbReference>
<dbReference type="Pfam" id="PF19303">
    <property type="entry name" value="Anticodon_3"/>
    <property type="match status" value="1"/>
</dbReference>
<keyword evidence="4 13" id="KW-0963">Cytoplasm</keyword>
<keyword evidence="5 13" id="KW-0820">tRNA-binding</keyword>
<keyword evidence="17" id="KW-1185">Reference proteome</keyword>
<feature type="short sequence motif" description="'KMSKS' region" evidence="13">
    <location>
        <begin position="299"/>
        <end position="303"/>
    </location>
</feature>
<dbReference type="InterPro" id="IPR002547">
    <property type="entry name" value="tRNA-bd_dom"/>
</dbReference>
<comment type="caution">
    <text evidence="16">The sequence shown here is derived from an EMBL/GenBank/DDBJ whole genome shotgun (WGS) entry which is preliminary data.</text>
</comment>
<keyword evidence="6 13" id="KW-0436">Ligase</keyword>
<dbReference type="EC" id="6.1.1.10" evidence="13"/>
<keyword evidence="10 13" id="KW-0648">Protein biosynthesis</keyword>
<keyword evidence="13" id="KW-0479">Metal-binding</keyword>
<feature type="domain" description="TRNA-binding" evidence="15">
    <location>
        <begin position="556"/>
        <end position="656"/>
    </location>
</feature>
<comment type="cofactor">
    <cofactor evidence="13">
        <name>Zn(2+)</name>
        <dbReference type="ChEBI" id="CHEBI:29105"/>
    </cofactor>
    <text evidence="13">Binds 1 zinc ion per subunit.</text>
</comment>
<keyword evidence="11 13" id="KW-0030">Aminoacyl-tRNA synthetase</keyword>
<dbReference type="Pfam" id="PF09334">
    <property type="entry name" value="tRNA-synt_1g"/>
    <property type="match status" value="2"/>
</dbReference>
<keyword evidence="8 13" id="KW-0067">ATP-binding</keyword>
<name>A0ABV2GD55_9BACL</name>
<evidence type="ECO:0000256" key="3">
    <source>
        <dbReference type="ARBA" id="ARBA00011738"/>
    </source>
</evidence>
<dbReference type="SUPFAM" id="SSF50249">
    <property type="entry name" value="Nucleic acid-binding proteins"/>
    <property type="match status" value="1"/>
</dbReference>
<evidence type="ECO:0000256" key="14">
    <source>
        <dbReference type="SAM" id="MobiDB-lite"/>
    </source>
</evidence>
<dbReference type="NCBIfam" id="TIGR00399">
    <property type="entry name" value="metG_C_term"/>
    <property type="match status" value="1"/>
</dbReference>
<dbReference type="Proteomes" id="UP001549099">
    <property type="component" value="Unassembled WGS sequence"/>
</dbReference>
<dbReference type="NCBIfam" id="NF008900">
    <property type="entry name" value="PRK12267.1"/>
    <property type="match status" value="1"/>
</dbReference>
<dbReference type="SUPFAM" id="SSF47323">
    <property type="entry name" value="Anticodon-binding domain of a subclass of class I aminoacyl-tRNA synthetases"/>
    <property type="match status" value="1"/>
</dbReference>
<evidence type="ECO:0000259" key="15">
    <source>
        <dbReference type="PROSITE" id="PS50886"/>
    </source>
</evidence>
<evidence type="ECO:0000313" key="16">
    <source>
        <dbReference type="EMBL" id="MET3576215.1"/>
    </source>
</evidence>
<dbReference type="SUPFAM" id="SSF52374">
    <property type="entry name" value="Nucleotidylyl transferase"/>
    <property type="match status" value="1"/>
</dbReference>
<evidence type="ECO:0000313" key="17">
    <source>
        <dbReference type="Proteomes" id="UP001549099"/>
    </source>
</evidence>
<comment type="similarity">
    <text evidence="13">Belongs to the class-I aminoacyl-tRNA synthetase family. MetG type 2A subfamily.</text>
</comment>
<organism evidence="16 17">
    <name type="scientific">Bhargavaea ullalensis</name>
    <dbReference type="NCBI Taxonomy" id="1265685"/>
    <lineage>
        <taxon>Bacteria</taxon>
        <taxon>Bacillati</taxon>
        <taxon>Bacillota</taxon>
        <taxon>Bacilli</taxon>
        <taxon>Bacillales</taxon>
        <taxon>Caryophanaceae</taxon>
        <taxon>Bhargavaea</taxon>
    </lineage>
</organism>
<dbReference type="InterPro" id="IPR023457">
    <property type="entry name" value="Met-tRNA_synth_2"/>
</dbReference>
<comment type="catalytic activity">
    <reaction evidence="12 13">
        <text>tRNA(Met) + L-methionine + ATP = L-methionyl-tRNA(Met) + AMP + diphosphate</text>
        <dbReference type="Rhea" id="RHEA:13481"/>
        <dbReference type="Rhea" id="RHEA-COMP:9667"/>
        <dbReference type="Rhea" id="RHEA-COMP:9698"/>
        <dbReference type="ChEBI" id="CHEBI:30616"/>
        <dbReference type="ChEBI" id="CHEBI:33019"/>
        <dbReference type="ChEBI" id="CHEBI:57844"/>
        <dbReference type="ChEBI" id="CHEBI:78442"/>
        <dbReference type="ChEBI" id="CHEBI:78530"/>
        <dbReference type="ChEBI" id="CHEBI:456215"/>
        <dbReference type="EC" id="6.1.1.10"/>
    </reaction>
</comment>
<dbReference type="InterPro" id="IPR014729">
    <property type="entry name" value="Rossmann-like_a/b/a_fold"/>
</dbReference>
<feature type="compositionally biased region" description="Acidic residues" evidence="14">
    <location>
        <begin position="533"/>
        <end position="549"/>
    </location>
</feature>
<dbReference type="RefSeq" id="WP_376837214.1">
    <property type="nucleotide sequence ID" value="NZ_JBEPLW010000018.1"/>
</dbReference>
<keyword evidence="13" id="KW-0862">Zinc</keyword>
<evidence type="ECO:0000256" key="8">
    <source>
        <dbReference type="ARBA" id="ARBA00022840"/>
    </source>
</evidence>
<evidence type="ECO:0000256" key="7">
    <source>
        <dbReference type="ARBA" id="ARBA00022741"/>
    </source>
</evidence>
<evidence type="ECO:0000256" key="9">
    <source>
        <dbReference type="ARBA" id="ARBA00022884"/>
    </source>
</evidence>
<evidence type="ECO:0000256" key="5">
    <source>
        <dbReference type="ARBA" id="ARBA00022555"/>
    </source>
</evidence>
<dbReference type="Pfam" id="PF01588">
    <property type="entry name" value="tRNA_bind"/>
    <property type="match status" value="1"/>
</dbReference>
<dbReference type="PROSITE" id="PS00178">
    <property type="entry name" value="AA_TRNA_LIGASE_I"/>
    <property type="match status" value="1"/>
</dbReference>
<evidence type="ECO:0000256" key="6">
    <source>
        <dbReference type="ARBA" id="ARBA00022598"/>
    </source>
</evidence>
<feature type="binding site" evidence="13">
    <location>
        <position position="146"/>
    </location>
    <ligand>
        <name>Zn(2+)</name>
        <dbReference type="ChEBI" id="CHEBI:29105"/>
    </ligand>
</feature>
<accession>A0ABV2GD55</accession>
<keyword evidence="9 13" id="KW-0694">RNA-binding</keyword>
<reference evidence="16 17" key="1">
    <citation type="submission" date="2024-06" db="EMBL/GenBank/DDBJ databases">
        <title>Genomic Encyclopedia of Type Strains, Phase IV (KMG-IV): sequencing the most valuable type-strain genomes for metagenomic binning, comparative biology and taxonomic classification.</title>
        <authorList>
            <person name="Goeker M."/>
        </authorList>
    </citation>
    <scope>NUCLEOTIDE SEQUENCE [LARGE SCALE GENOMIC DNA]</scope>
    <source>
        <strain evidence="16 17">DSM 26128</strain>
    </source>
</reference>
<dbReference type="InterPro" id="IPR012340">
    <property type="entry name" value="NA-bd_OB-fold"/>
</dbReference>
<dbReference type="InterPro" id="IPR041872">
    <property type="entry name" value="Anticodon_Met"/>
</dbReference>
<dbReference type="NCBIfam" id="TIGR00398">
    <property type="entry name" value="metG"/>
    <property type="match status" value="1"/>
</dbReference>
<dbReference type="Gene3D" id="1.10.730.10">
    <property type="entry name" value="Isoleucyl-tRNA Synthetase, Domain 1"/>
    <property type="match status" value="1"/>
</dbReference>
<dbReference type="PANTHER" id="PTHR43326">
    <property type="entry name" value="METHIONYL-TRNA SYNTHETASE"/>
    <property type="match status" value="1"/>
</dbReference>
<dbReference type="Gene3D" id="2.170.220.10">
    <property type="match status" value="1"/>
</dbReference>
<protein>
    <recommendedName>
        <fullName evidence="13">Methionine--tRNA ligase</fullName>
        <ecNumber evidence="13">6.1.1.10</ecNumber>
    </recommendedName>
    <alternativeName>
        <fullName evidence="13">Methionyl-tRNA synthetase</fullName>
        <shortName evidence="13">MetRS</shortName>
    </alternativeName>
</protein>
<comment type="caution">
    <text evidence="13">Lacks conserved residue(s) required for the propagation of feature annotation.</text>
</comment>
<feature type="binding site" evidence="13">
    <location>
        <position position="132"/>
    </location>
    <ligand>
        <name>Zn(2+)</name>
        <dbReference type="ChEBI" id="CHEBI:29105"/>
    </ligand>
</feature>
<dbReference type="GO" id="GO:0004825">
    <property type="term" value="F:methionine-tRNA ligase activity"/>
    <property type="evidence" value="ECO:0007669"/>
    <property type="project" value="UniProtKB-EC"/>
</dbReference>
<dbReference type="EMBL" id="JBEPLW010000018">
    <property type="protein sequence ID" value="MET3576215.1"/>
    <property type="molecule type" value="Genomic_DNA"/>
</dbReference>
<sequence length="656" mass="74352">MSSQNTFYITTPIYYPSGKFHIGTAYTTVASDTMARYKRLKGFDVRFLTGMDEHGQKIQQKAEEAGLDPQTYVDGIADGAKKLWDLMDISYDDFIRTTDPRHQEGVEKIFRKFLDNGDIYKGEYEGWYCTPCESYFTESQLDNGNCPDCGRPVHKVKEESYFFNMKKYADRLLKYYEENPDFIQPESRKNEMVNNFIKPGLEDLSISRTSFDWGIHVPGDPKHVIYVWVDALSNYITSLGYGTDDETLFERYWPADVHVVGKDIVRFHTIYWPIFLMALDLPLPKKVFAHGFIMMKDGKMSKSKGNVVYPEMLVERYGLDATRYFLLRELPFGSDGVFSPEAFVERLNYDLANDLGNLLNRTVSMVNKYCGGVVPAKPSGSTELDEKLRITMEETVRKYEKGMDNMQFSVVLSDIWALISRTNKYIDETEPWKLAKDESKKGELDSVMRHLVLSLHEAAVLLQPFMTKAPKEIVRQLGLGDAALGWDTLLNEQAVPKGAKVAEKGVPVFPRLDPEVEIAYIRGEMQKTVKTEEPEEEAAAEAEEEKPDEPEISIDDFMKVDLRVATVTACEKLPKADKLLKLQLDLGYETRQVVSGIAKFYEPESLVGEKVIVVANLKPVKLRGELSQGMILAGEKDGVLKLASVDPALANGAKVK</sequence>
<evidence type="ECO:0000256" key="4">
    <source>
        <dbReference type="ARBA" id="ARBA00022490"/>
    </source>
</evidence>
<dbReference type="CDD" id="cd07957">
    <property type="entry name" value="Anticodon_Ia_Met"/>
    <property type="match status" value="1"/>
</dbReference>
<keyword evidence="7 13" id="KW-0547">Nucleotide-binding</keyword>
<comment type="subunit">
    <text evidence="3 13">Homodimer.</text>
</comment>
<dbReference type="InterPro" id="IPR033911">
    <property type="entry name" value="MetRS_core"/>
</dbReference>
<dbReference type="InterPro" id="IPR001412">
    <property type="entry name" value="aa-tRNA-synth_I_CS"/>
</dbReference>
<dbReference type="Gene3D" id="2.40.50.140">
    <property type="entry name" value="Nucleic acid-binding proteins"/>
    <property type="match status" value="1"/>
</dbReference>
<dbReference type="InterPro" id="IPR009080">
    <property type="entry name" value="tRNAsynth_Ia_anticodon-bd"/>
</dbReference>
<dbReference type="CDD" id="cd00814">
    <property type="entry name" value="MetRS_core"/>
    <property type="match status" value="1"/>
</dbReference>
<evidence type="ECO:0000256" key="10">
    <source>
        <dbReference type="ARBA" id="ARBA00022917"/>
    </source>
</evidence>
<proteinExistence type="inferred from homology"/>
<dbReference type="InterPro" id="IPR004495">
    <property type="entry name" value="Met-tRNA-synth_bsu_C"/>
</dbReference>
<gene>
    <name evidence="13" type="primary">metG</name>
    <name evidence="16" type="ORF">ABID49_002130</name>
</gene>
<dbReference type="InterPro" id="IPR015413">
    <property type="entry name" value="Methionyl/Leucyl_tRNA_Synth"/>
</dbReference>
<comment type="subcellular location">
    <subcellularLocation>
        <location evidence="2 13">Cytoplasm</location>
    </subcellularLocation>
</comment>
<comment type="function">
    <text evidence="1 13">Is required not only for elongation of protein synthesis but also for the initiation of all mRNA translation through initiator tRNA(fMet) aminoacylation.</text>
</comment>
<feature type="binding site" evidence="13">
    <location>
        <position position="149"/>
    </location>
    <ligand>
        <name>Zn(2+)</name>
        <dbReference type="ChEBI" id="CHEBI:29105"/>
    </ligand>
</feature>
<feature type="region of interest" description="Disordered" evidence="14">
    <location>
        <begin position="528"/>
        <end position="549"/>
    </location>
</feature>
<dbReference type="CDD" id="cd02800">
    <property type="entry name" value="tRNA_bind_EcMetRS_like"/>
    <property type="match status" value="1"/>
</dbReference>
<dbReference type="PANTHER" id="PTHR43326:SF1">
    <property type="entry name" value="METHIONINE--TRNA LIGASE, MITOCHONDRIAL"/>
    <property type="match status" value="1"/>
</dbReference>
<evidence type="ECO:0000256" key="11">
    <source>
        <dbReference type="ARBA" id="ARBA00023146"/>
    </source>
</evidence>
<feature type="binding site" evidence="13">
    <location>
        <position position="129"/>
    </location>
    <ligand>
        <name>Zn(2+)</name>
        <dbReference type="ChEBI" id="CHEBI:29105"/>
    </ligand>
</feature>
<evidence type="ECO:0000256" key="2">
    <source>
        <dbReference type="ARBA" id="ARBA00004496"/>
    </source>
</evidence>
<dbReference type="InterPro" id="IPR014758">
    <property type="entry name" value="Met-tRNA_synth"/>
</dbReference>
<evidence type="ECO:0000256" key="12">
    <source>
        <dbReference type="ARBA" id="ARBA00047364"/>
    </source>
</evidence>
<dbReference type="Gene3D" id="3.40.50.620">
    <property type="entry name" value="HUPs"/>
    <property type="match status" value="1"/>
</dbReference>
<evidence type="ECO:0000256" key="1">
    <source>
        <dbReference type="ARBA" id="ARBA00003314"/>
    </source>
</evidence>